<sequence>MKTLYYNGTIYTMNREGETVEAVLVDKGRVVGTGSRSELEAEADFETDLNGQTMLPALTDAHIHLIMLGKKLKSLALHHMGDIDEMKHLIGEFRTDQKWNLILGYDENNLPDKHRMNRFELDRLTDKPTLVTRVCHHAGFVNTMALELLGIDRSIKDPEGGYFERDDNGELTGWVYDTAFDLIRDQTVDDDVRSLSNDLGTAIDHMYSYGIAGAHTEDMSNYGPYEMPFKAYLETIGPDRKKFRVNLLRNEKVYPQMVQDAPAYLEDWIEKDAMKIFMDGAFGGRTALLKEPYAGTENYGLQIHSREALLDMVKRARKNNDAVAVHMIGDKACELVLDAIEEYPAPEGKHDRLIHCSLLDEGLIQRMKTLDVICDIQPAFLTSDMPWVLEYLGKERAHYLYAFKTMQDNGLILGGSSDAPIEDVNPLHGIHTLVTRKGGAGVYNEAEGVSRFDAFKMYTVNPAEIAYKADRSGRINTGYYADFAVFDRDIMQVDAEELLEARVTRTVIDGDTVYQVNEQGNQYDT</sequence>
<dbReference type="Proteomes" id="UP000823989">
    <property type="component" value="Unassembled WGS sequence"/>
</dbReference>
<proteinExistence type="predicted"/>
<protein>
    <submittedName>
        <fullName evidence="2">Amidohydrolase</fullName>
    </submittedName>
</protein>
<dbReference type="SUPFAM" id="SSF51556">
    <property type="entry name" value="Metallo-dependent hydrolases"/>
    <property type="match status" value="1"/>
</dbReference>
<dbReference type="PANTHER" id="PTHR22642">
    <property type="entry name" value="IMIDAZOLONEPROPIONASE"/>
    <property type="match status" value="1"/>
</dbReference>
<dbReference type="SUPFAM" id="SSF51338">
    <property type="entry name" value="Composite domain of metallo-dependent hydrolases"/>
    <property type="match status" value="1"/>
</dbReference>
<reference evidence="2" key="1">
    <citation type="journal article" date="2021" name="PeerJ">
        <title>Extensive microbial diversity within the chicken gut microbiome revealed by metagenomics and culture.</title>
        <authorList>
            <person name="Gilroy R."/>
            <person name="Ravi A."/>
            <person name="Getino M."/>
            <person name="Pursley I."/>
            <person name="Horton D.L."/>
            <person name="Alikhan N.F."/>
            <person name="Baker D."/>
            <person name="Gharbi K."/>
            <person name="Hall N."/>
            <person name="Watson M."/>
            <person name="Adriaenssens E.M."/>
            <person name="Foster-Nyarko E."/>
            <person name="Jarju S."/>
            <person name="Secka A."/>
            <person name="Antonio M."/>
            <person name="Oren A."/>
            <person name="Chaudhuri R.R."/>
            <person name="La Ragione R."/>
            <person name="Hildebrand F."/>
            <person name="Pallen M.J."/>
        </authorList>
    </citation>
    <scope>NUCLEOTIDE SEQUENCE</scope>
    <source>
        <strain evidence="2">ChiHjej13B12-752</strain>
    </source>
</reference>
<dbReference type="PANTHER" id="PTHR22642:SF2">
    <property type="entry name" value="PROTEIN LONG AFTER FAR-RED 3"/>
    <property type="match status" value="1"/>
</dbReference>
<evidence type="ECO:0000313" key="2">
    <source>
        <dbReference type="EMBL" id="HIW13741.1"/>
    </source>
</evidence>
<dbReference type="CDD" id="cd01300">
    <property type="entry name" value="YtcJ_like"/>
    <property type="match status" value="1"/>
</dbReference>
<dbReference type="AlphaFoldDB" id="A0A9D1U0Q9"/>
<accession>A0A9D1U0Q9</accession>
<comment type="caution">
    <text evidence="2">The sequence shown here is derived from an EMBL/GenBank/DDBJ whole genome shotgun (WGS) entry which is preliminary data.</text>
</comment>
<dbReference type="Gene3D" id="3.10.310.70">
    <property type="match status" value="1"/>
</dbReference>
<dbReference type="InterPro" id="IPR032466">
    <property type="entry name" value="Metal_Hydrolase"/>
</dbReference>
<dbReference type="EMBL" id="DXHR01000035">
    <property type="protein sequence ID" value="HIW13741.1"/>
    <property type="molecule type" value="Genomic_DNA"/>
</dbReference>
<dbReference type="InterPro" id="IPR033932">
    <property type="entry name" value="YtcJ-like"/>
</dbReference>
<feature type="domain" description="Amidohydrolase 3" evidence="1">
    <location>
        <begin position="47"/>
        <end position="514"/>
    </location>
</feature>
<dbReference type="Gene3D" id="2.30.40.10">
    <property type="entry name" value="Urease, subunit C, domain 1"/>
    <property type="match status" value="1"/>
</dbReference>
<gene>
    <name evidence="2" type="ORF">H9891_11370</name>
</gene>
<dbReference type="Gene3D" id="3.20.20.140">
    <property type="entry name" value="Metal-dependent hydrolases"/>
    <property type="match status" value="1"/>
</dbReference>
<dbReference type="Pfam" id="PF07969">
    <property type="entry name" value="Amidohydro_3"/>
    <property type="match status" value="1"/>
</dbReference>
<dbReference type="InterPro" id="IPR013108">
    <property type="entry name" value="Amidohydro_3"/>
</dbReference>
<organism evidence="2 3">
    <name type="scientific">Candidatus Salinicoccus stercoripullorum</name>
    <dbReference type="NCBI Taxonomy" id="2838756"/>
    <lineage>
        <taxon>Bacteria</taxon>
        <taxon>Bacillati</taxon>
        <taxon>Bacillota</taxon>
        <taxon>Bacilli</taxon>
        <taxon>Bacillales</taxon>
        <taxon>Staphylococcaceae</taxon>
        <taxon>Salinicoccus</taxon>
    </lineage>
</organism>
<dbReference type="GO" id="GO:0016810">
    <property type="term" value="F:hydrolase activity, acting on carbon-nitrogen (but not peptide) bonds"/>
    <property type="evidence" value="ECO:0007669"/>
    <property type="project" value="InterPro"/>
</dbReference>
<reference evidence="2" key="2">
    <citation type="submission" date="2021-04" db="EMBL/GenBank/DDBJ databases">
        <authorList>
            <person name="Gilroy R."/>
        </authorList>
    </citation>
    <scope>NUCLEOTIDE SEQUENCE</scope>
    <source>
        <strain evidence="2">ChiHjej13B12-752</strain>
    </source>
</reference>
<dbReference type="InterPro" id="IPR011059">
    <property type="entry name" value="Metal-dep_hydrolase_composite"/>
</dbReference>
<evidence type="ECO:0000259" key="1">
    <source>
        <dbReference type="Pfam" id="PF07969"/>
    </source>
</evidence>
<name>A0A9D1U0Q9_9STAP</name>
<evidence type="ECO:0000313" key="3">
    <source>
        <dbReference type="Proteomes" id="UP000823989"/>
    </source>
</evidence>